<feature type="region of interest" description="Disordered" evidence="1">
    <location>
        <begin position="1"/>
        <end position="117"/>
    </location>
</feature>
<organism evidence="2 3">
    <name type="scientific">Spodoptera litura</name>
    <name type="common">Asian cotton leafworm</name>
    <dbReference type="NCBI Taxonomy" id="69820"/>
    <lineage>
        <taxon>Eukaryota</taxon>
        <taxon>Metazoa</taxon>
        <taxon>Ecdysozoa</taxon>
        <taxon>Arthropoda</taxon>
        <taxon>Hexapoda</taxon>
        <taxon>Insecta</taxon>
        <taxon>Pterygota</taxon>
        <taxon>Neoptera</taxon>
        <taxon>Endopterygota</taxon>
        <taxon>Lepidoptera</taxon>
        <taxon>Glossata</taxon>
        <taxon>Ditrysia</taxon>
        <taxon>Noctuoidea</taxon>
        <taxon>Noctuidae</taxon>
        <taxon>Amphipyrinae</taxon>
        <taxon>Spodoptera</taxon>
    </lineage>
</organism>
<feature type="region of interest" description="Disordered" evidence="1">
    <location>
        <begin position="224"/>
        <end position="297"/>
    </location>
</feature>
<dbReference type="KEGG" id="sliu:111364037"/>
<dbReference type="Proteomes" id="UP000301870">
    <property type="component" value="Chromosome 4"/>
</dbReference>
<sequence length="297" mass="35173">MPRKNRLQNLTDEEKKLRRREQKKLSMRRARAKLTEADVEEIRKKDRERYHKKKDRGDIKTIDQYTPRQQRQIRKMWREKSKKRRELLKMRKATDALIQEDTPPSSPSASFSRVESGRAVAARNKRARLAENEVLKKKVLHMGKVIKKYRMRIRRLEERKQKASKSSSKNKVLKTDIRKAVHDFLMDDEYSRLTAGKNETITRNKNSDDSDEIFTQNLPLRLNKRPRFSSSSDDVSLPKHDERSRFRSDSDDSDVIFTPRHRHPLPTDSSGEGDFIVRPQQSQKPFVDPYTDSDNDE</sequence>
<evidence type="ECO:0000313" key="2">
    <source>
        <dbReference type="Proteomes" id="UP000301870"/>
    </source>
</evidence>
<feature type="compositionally biased region" description="Basic and acidic residues" evidence="1">
    <location>
        <begin position="236"/>
        <end position="250"/>
    </location>
</feature>
<feature type="compositionally biased region" description="Basic residues" evidence="1">
    <location>
        <begin position="17"/>
        <end position="32"/>
    </location>
</feature>
<accession>A0A9J7EWB6</accession>
<feature type="compositionally biased region" description="Basic residues" evidence="1">
    <location>
        <begin position="71"/>
        <end position="86"/>
    </location>
</feature>
<name>A0A9J7EWB6_SPOLT</name>
<gene>
    <name evidence="3" type="primary">LOC111364037</name>
</gene>
<reference evidence="3" key="1">
    <citation type="submission" date="2025-08" db="UniProtKB">
        <authorList>
            <consortium name="RefSeq"/>
        </authorList>
    </citation>
    <scope>IDENTIFICATION</scope>
    <source>
        <strain evidence="3">Ishihara</strain>
        <tissue evidence="3">Whole body</tissue>
    </source>
</reference>
<proteinExistence type="predicted"/>
<feature type="compositionally biased region" description="Basic and acidic residues" evidence="1">
    <location>
        <begin position="33"/>
        <end position="61"/>
    </location>
</feature>
<dbReference type="AlphaFoldDB" id="A0A9J7EWB6"/>
<keyword evidence="2" id="KW-1185">Reference proteome</keyword>
<dbReference type="RefSeq" id="XP_022836669.1">
    <property type="nucleotide sequence ID" value="XM_022980901.1"/>
</dbReference>
<evidence type="ECO:0000313" key="3">
    <source>
        <dbReference type="RefSeq" id="XP_022836669.1"/>
    </source>
</evidence>
<evidence type="ECO:0000256" key="1">
    <source>
        <dbReference type="SAM" id="MobiDB-lite"/>
    </source>
</evidence>
<dbReference type="OrthoDB" id="6375801at2759"/>
<dbReference type="GeneID" id="111364037"/>
<protein>
    <submittedName>
        <fullName evidence="3">DEAD-box ATP-dependent RNA helicase 42-like</fullName>
    </submittedName>
</protein>